<dbReference type="Gene3D" id="2.130.10.10">
    <property type="entry name" value="YVTN repeat-like/Quinoprotein amine dehydrogenase"/>
    <property type="match status" value="1"/>
</dbReference>
<dbReference type="GO" id="GO:0030307">
    <property type="term" value="P:positive regulation of cell growth"/>
    <property type="evidence" value="ECO:0007669"/>
    <property type="project" value="TreeGrafter"/>
</dbReference>
<dbReference type="InterPro" id="IPR036322">
    <property type="entry name" value="WD40_repeat_dom_sf"/>
</dbReference>
<dbReference type="GO" id="GO:0010506">
    <property type="term" value="P:regulation of autophagy"/>
    <property type="evidence" value="ECO:0007669"/>
    <property type="project" value="TreeGrafter"/>
</dbReference>
<feature type="chain" id="PRO_5042208009" evidence="1">
    <location>
        <begin position="20"/>
        <end position="166"/>
    </location>
</feature>
<dbReference type="InterPro" id="IPR015943">
    <property type="entry name" value="WD40/YVTN_repeat-like_dom_sf"/>
</dbReference>
<evidence type="ECO:0000313" key="3">
    <source>
        <dbReference type="Proteomes" id="UP000834106"/>
    </source>
</evidence>
<dbReference type="PANTHER" id="PTHR12848:SF16">
    <property type="entry name" value="REGULATORY-ASSOCIATED PROTEIN OF MTOR"/>
    <property type="match status" value="1"/>
</dbReference>
<keyword evidence="3" id="KW-1185">Reference proteome</keyword>
<reference evidence="2" key="1">
    <citation type="submission" date="2023-05" db="EMBL/GenBank/DDBJ databases">
        <authorList>
            <person name="Huff M."/>
        </authorList>
    </citation>
    <scope>NUCLEOTIDE SEQUENCE</scope>
</reference>
<name>A0AAD2A0V5_9LAMI</name>
<dbReference type="GO" id="GO:0009267">
    <property type="term" value="P:cellular response to starvation"/>
    <property type="evidence" value="ECO:0007669"/>
    <property type="project" value="TreeGrafter"/>
</dbReference>
<dbReference type="InterPro" id="IPR004083">
    <property type="entry name" value="Raptor"/>
</dbReference>
<evidence type="ECO:0000313" key="2">
    <source>
        <dbReference type="EMBL" id="CAI9779191.1"/>
    </source>
</evidence>
<dbReference type="SUPFAM" id="SSF50978">
    <property type="entry name" value="WD40 repeat-like"/>
    <property type="match status" value="1"/>
</dbReference>
<dbReference type="GO" id="GO:0030674">
    <property type="term" value="F:protein-macromolecule adaptor activity"/>
    <property type="evidence" value="ECO:0007669"/>
    <property type="project" value="TreeGrafter"/>
</dbReference>
<dbReference type="GO" id="GO:0031931">
    <property type="term" value="C:TORC1 complex"/>
    <property type="evidence" value="ECO:0007669"/>
    <property type="project" value="InterPro"/>
</dbReference>
<keyword evidence="1" id="KW-0732">Signal</keyword>
<evidence type="ECO:0000256" key="1">
    <source>
        <dbReference type="SAM" id="SignalP"/>
    </source>
</evidence>
<dbReference type="PANTHER" id="PTHR12848">
    <property type="entry name" value="REGULATORY-ASSOCIATED PROTEIN OF MTOR"/>
    <property type="match status" value="1"/>
</dbReference>
<gene>
    <name evidence="2" type="ORF">FPE_LOCUS26621</name>
</gene>
<feature type="signal peptide" evidence="1">
    <location>
        <begin position="1"/>
        <end position="19"/>
    </location>
</feature>
<accession>A0AAD2A0V5</accession>
<dbReference type="AlphaFoldDB" id="A0AAD2A0V5"/>
<dbReference type="Proteomes" id="UP000834106">
    <property type="component" value="Chromosome 16"/>
</dbReference>
<dbReference type="GO" id="GO:0005737">
    <property type="term" value="C:cytoplasm"/>
    <property type="evidence" value="ECO:0007669"/>
    <property type="project" value="TreeGrafter"/>
</dbReference>
<dbReference type="EMBL" id="OU503051">
    <property type="protein sequence ID" value="CAI9779191.1"/>
    <property type="molecule type" value="Genomic_DNA"/>
</dbReference>
<dbReference type="GO" id="GO:0071230">
    <property type="term" value="P:cellular response to amino acid stimulus"/>
    <property type="evidence" value="ECO:0007669"/>
    <property type="project" value="TreeGrafter"/>
</dbReference>
<proteinExistence type="predicted"/>
<organism evidence="2 3">
    <name type="scientific">Fraxinus pennsylvanica</name>
    <dbReference type="NCBI Taxonomy" id="56036"/>
    <lineage>
        <taxon>Eukaryota</taxon>
        <taxon>Viridiplantae</taxon>
        <taxon>Streptophyta</taxon>
        <taxon>Embryophyta</taxon>
        <taxon>Tracheophyta</taxon>
        <taxon>Spermatophyta</taxon>
        <taxon>Magnoliopsida</taxon>
        <taxon>eudicotyledons</taxon>
        <taxon>Gunneridae</taxon>
        <taxon>Pentapetalae</taxon>
        <taxon>asterids</taxon>
        <taxon>lamiids</taxon>
        <taxon>Lamiales</taxon>
        <taxon>Oleaceae</taxon>
        <taxon>Oleeae</taxon>
        <taxon>Fraxinus</taxon>
    </lineage>
</organism>
<dbReference type="GO" id="GO:0031929">
    <property type="term" value="P:TOR signaling"/>
    <property type="evidence" value="ECO:0007669"/>
    <property type="project" value="InterPro"/>
</dbReference>
<protein>
    <submittedName>
        <fullName evidence="2">Uncharacterized protein</fullName>
    </submittedName>
</protein>
<sequence length="166" mass="18564">MFVLPGMRLFCFLVYDALSCEVAEPTAVVSNYEEDTLFNSFDNHDYLYKGISKLCLINELDKSLLLVASKDGNIRIWKDYMSKGHQKLVTAFSSVQGNRPGARGVNTVVDWQKQSGYLFISGEMSSIMAWDMDKEQLVNTIPSILDCSVSALDALWMLHMKGDGCG</sequence>